<dbReference type="WBParaSite" id="Gr19_v10_g7780.t1">
    <property type="protein sequence ID" value="Gr19_v10_g7780.t1"/>
    <property type="gene ID" value="Gr19_v10_g7780"/>
</dbReference>
<evidence type="ECO:0000313" key="1">
    <source>
        <dbReference type="Proteomes" id="UP000887572"/>
    </source>
</evidence>
<name>A0A914I8T9_GLORO</name>
<proteinExistence type="predicted"/>
<evidence type="ECO:0000313" key="2">
    <source>
        <dbReference type="WBParaSite" id="Gr19_v10_g7780.t1"/>
    </source>
</evidence>
<keyword evidence="1" id="KW-1185">Reference proteome</keyword>
<dbReference type="AlphaFoldDB" id="A0A914I8T9"/>
<dbReference type="Proteomes" id="UP000887572">
    <property type="component" value="Unplaced"/>
</dbReference>
<reference evidence="2" key="1">
    <citation type="submission" date="2022-11" db="UniProtKB">
        <authorList>
            <consortium name="WormBaseParasite"/>
        </authorList>
    </citation>
    <scope>IDENTIFICATION</scope>
</reference>
<dbReference type="InterPro" id="IPR018247">
    <property type="entry name" value="EF_Hand_1_Ca_BS"/>
</dbReference>
<organism evidence="1 2">
    <name type="scientific">Globodera rostochiensis</name>
    <name type="common">Golden nematode worm</name>
    <name type="synonym">Heterodera rostochiensis</name>
    <dbReference type="NCBI Taxonomy" id="31243"/>
    <lineage>
        <taxon>Eukaryota</taxon>
        <taxon>Metazoa</taxon>
        <taxon>Ecdysozoa</taxon>
        <taxon>Nematoda</taxon>
        <taxon>Chromadorea</taxon>
        <taxon>Rhabditida</taxon>
        <taxon>Tylenchina</taxon>
        <taxon>Tylenchomorpha</taxon>
        <taxon>Tylenchoidea</taxon>
        <taxon>Heteroderidae</taxon>
        <taxon>Heteroderinae</taxon>
        <taxon>Globodera</taxon>
    </lineage>
</organism>
<dbReference type="PROSITE" id="PS00018">
    <property type="entry name" value="EF_HAND_1"/>
    <property type="match status" value="1"/>
</dbReference>
<protein>
    <submittedName>
        <fullName evidence="2">PID domain-containing protein</fullName>
    </submittedName>
</protein>
<accession>A0A914I8T9</accession>
<sequence>MGSSAYRFAYLGSFPFNDNLGQGLEHLPDNTKGAPLQTIEEQLIDAAEIAQLSGELTRANGIGDCFSSTDTIELRLLSGSLQFVHSDSPIPFERIPIHKIKHIVSFENGGGVINVLLVESFAYSPDHRVAFVNRCHLFQPKGNGDDDDGGGSLTAKEFCKKLQQKFEDIQSKLTEQPQK</sequence>